<keyword evidence="1" id="KW-0472">Membrane</keyword>
<feature type="transmembrane region" description="Helical" evidence="1">
    <location>
        <begin position="145"/>
        <end position="175"/>
    </location>
</feature>
<dbReference type="PANTHER" id="PTHR36832">
    <property type="entry name" value="SLR1174 PROTEIN-RELATED"/>
    <property type="match status" value="1"/>
</dbReference>
<sequence length="267" mass="29925">MRLLTGTLKYAAIGRISLRNHLAYVYDFLVRTIFLVLIMYIFLQLWRVTFQGEGTERIAGYSYPELIWYIIFAEALTMATPSLPLRIEDEVKSGDIGYKLIRPVNYIAMQYVTFMGEMAVRLIVNVAVGFLIGFLAFGLPHFGGGWAGFAVVSLFAMTVQFMLGMLIALCAFWVEETRGIEFVYNKLLFTIGGMLMPLELMPETLQHICSWLPFQTVLYFPAKTAVHFDLGGMAQMIGVQLIWIAVLSLGVAAVYRKGVGKLNVNGG</sequence>
<keyword evidence="1" id="KW-0812">Transmembrane</keyword>
<evidence type="ECO:0000313" key="2">
    <source>
        <dbReference type="EMBL" id="TBL81828.1"/>
    </source>
</evidence>
<keyword evidence="3" id="KW-1185">Reference proteome</keyword>
<organism evidence="2 3">
    <name type="scientific">Paenibacillus thalictri</name>
    <dbReference type="NCBI Taxonomy" id="2527873"/>
    <lineage>
        <taxon>Bacteria</taxon>
        <taxon>Bacillati</taxon>
        <taxon>Bacillota</taxon>
        <taxon>Bacilli</taxon>
        <taxon>Bacillales</taxon>
        <taxon>Paenibacillaceae</taxon>
        <taxon>Paenibacillus</taxon>
    </lineage>
</organism>
<proteinExistence type="predicted"/>
<feature type="transmembrane region" description="Helical" evidence="1">
    <location>
        <begin position="119"/>
        <end position="139"/>
    </location>
</feature>
<evidence type="ECO:0000256" key="1">
    <source>
        <dbReference type="SAM" id="Phobius"/>
    </source>
</evidence>
<evidence type="ECO:0000313" key="3">
    <source>
        <dbReference type="Proteomes" id="UP000293142"/>
    </source>
</evidence>
<feature type="transmembrane region" description="Helical" evidence="1">
    <location>
        <begin position="21"/>
        <end position="46"/>
    </location>
</feature>
<dbReference type="Pfam" id="PF06182">
    <property type="entry name" value="ABC2_membrane_6"/>
    <property type="match status" value="1"/>
</dbReference>
<feature type="transmembrane region" description="Helical" evidence="1">
    <location>
        <begin position="234"/>
        <end position="255"/>
    </location>
</feature>
<gene>
    <name evidence="2" type="ORF">EYB31_02230</name>
</gene>
<dbReference type="EMBL" id="SIRE01000002">
    <property type="protein sequence ID" value="TBL81828.1"/>
    <property type="molecule type" value="Genomic_DNA"/>
</dbReference>
<dbReference type="InterPro" id="IPR010390">
    <property type="entry name" value="ABC-2_transporter-like"/>
</dbReference>
<comment type="caution">
    <text evidence="2">The sequence shown here is derived from an EMBL/GenBank/DDBJ whole genome shotgun (WGS) entry which is preliminary data.</text>
</comment>
<feature type="transmembrane region" description="Helical" evidence="1">
    <location>
        <begin position="66"/>
        <end position="85"/>
    </location>
</feature>
<protein>
    <submittedName>
        <fullName evidence="2">ABC transporter permease</fullName>
    </submittedName>
</protein>
<dbReference type="RefSeq" id="WP_131011613.1">
    <property type="nucleotide sequence ID" value="NZ_SIRE01000002.1"/>
</dbReference>
<name>A0A4Q9E0Q7_9BACL</name>
<dbReference type="OrthoDB" id="9783401at2"/>
<feature type="transmembrane region" description="Helical" evidence="1">
    <location>
        <begin position="187"/>
        <end position="214"/>
    </location>
</feature>
<accession>A0A4Q9E0Q7</accession>
<dbReference type="Proteomes" id="UP000293142">
    <property type="component" value="Unassembled WGS sequence"/>
</dbReference>
<dbReference type="AlphaFoldDB" id="A0A4Q9E0Q7"/>
<reference evidence="2 3" key="1">
    <citation type="submission" date="2019-02" db="EMBL/GenBank/DDBJ databases">
        <title>Paenibacillus sp. nov., isolated from surface-sterilized tissue of Thalictrum simplex L.</title>
        <authorList>
            <person name="Tuo L."/>
        </authorList>
    </citation>
    <scope>NUCLEOTIDE SEQUENCE [LARGE SCALE GENOMIC DNA]</scope>
    <source>
        <strain evidence="2 3">N2SHLJ1</strain>
    </source>
</reference>
<keyword evidence="1" id="KW-1133">Transmembrane helix</keyword>
<dbReference type="PANTHER" id="PTHR36832:SF1">
    <property type="entry name" value="SLR1174 PROTEIN"/>
    <property type="match status" value="1"/>
</dbReference>